<evidence type="ECO:0000313" key="4">
    <source>
        <dbReference type="Proteomes" id="UP000002428"/>
    </source>
</evidence>
<evidence type="ECO:0000313" key="2">
    <source>
        <dbReference type="CGD" id="CAL0127254"/>
    </source>
</evidence>
<dbReference type="InParanoid" id="Q6FX28"/>
<dbReference type="KEGG" id="cgr:2886926"/>
<evidence type="ECO:0000313" key="3">
    <source>
        <dbReference type="EMBL" id="CAG58120.1"/>
    </source>
</evidence>
<name>Q6FX28_CANGA</name>
<dbReference type="Proteomes" id="UP000002428">
    <property type="component" value="Chromosome C"/>
</dbReference>
<evidence type="ECO:0000256" key="1">
    <source>
        <dbReference type="SAM" id="MobiDB-lite"/>
    </source>
</evidence>
<feature type="region of interest" description="Disordered" evidence="1">
    <location>
        <begin position="33"/>
        <end position="61"/>
    </location>
</feature>
<feature type="compositionally biased region" description="Basic and acidic residues" evidence="1">
    <location>
        <begin position="34"/>
        <end position="44"/>
    </location>
</feature>
<dbReference type="VEuPathDB" id="FungiDB:CAGL0C00781g"/>
<gene>
    <name evidence="2 3" type="ordered locus">CAGL0C00781g</name>
</gene>
<protein>
    <submittedName>
        <fullName evidence="3">Uncharacterized protein</fullName>
    </submittedName>
</protein>
<dbReference type="AlphaFoldDB" id="Q6FX28"/>
<sequence>MPRFHPSQQLHVLPLILDIYDIFRTLEHAASVRRLTEKDREGERRRTRARGMPRGQDPLSQYVNHSVSGGGAQKWPEGAAYGTGSDAVRLQEGIAHAAHAAHAARAEPYAHDAPFLASRVLTPPTVHTTPTVASTPSQQPLSKHLCQDMSCRCQDVPRRAKTCQDIPGTCQGQIHCSLPQPATPGQIATEHKQGPVQLNSMYKKALDWTQGPVDLIYFPKPINQAGQQIIITAFLQKPHMNELAGRCASRPHRTNDRSIV</sequence>
<keyword evidence="4" id="KW-1185">Reference proteome</keyword>
<organism evidence="3 4">
    <name type="scientific">Candida glabrata (strain ATCC 2001 / BCRC 20586 / JCM 3761 / NBRC 0622 / NRRL Y-65 / CBS 138)</name>
    <name type="common">Yeast</name>
    <name type="synonym">Nakaseomyces glabratus</name>
    <dbReference type="NCBI Taxonomy" id="284593"/>
    <lineage>
        <taxon>Eukaryota</taxon>
        <taxon>Fungi</taxon>
        <taxon>Dikarya</taxon>
        <taxon>Ascomycota</taxon>
        <taxon>Saccharomycotina</taxon>
        <taxon>Saccharomycetes</taxon>
        <taxon>Saccharomycetales</taxon>
        <taxon>Saccharomycetaceae</taxon>
        <taxon>Nakaseomyces</taxon>
    </lineage>
</organism>
<dbReference type="RefSeq" id="XP_445216.1">
    <property type="nucleotide sequence ID" value="XM_445216.1"/>
</dbReference>
<proteinExistence type="predicted"/>
<dbReference type="HOGENOM" id="CLU_1069558_0_0_1"/>
<dbReference type="CGD" id="CAL0127254">
    <property type="gene designation" value="CAGL0C00781g"/>
</dbReference>
<accession>Q6FX28</accession>
<reference evidence="3 4" key="1">
    <citation type="journal article" date="2004" name="Nature">
        <title>Genome evolution in yeasts.</title>
        <authorList>
            <consortium name="Genolevures"/>
            <person name="Dujon B."/>
            <person name="Sherman D."/>
            <person name="Fischer G."/>
            <person name="Durrens P."/>
            <person name="Casaregola S."/>
            <person name="Lafontaine I."/>
            <person name="de Montigny J."/>
            <person name="Marck C."/>
            <person name="Neuveglise C."/>
            <person name="Talla E."/>
            <person name="Goffard N."/>
            <person name="Frangeul L."/>
            <person name="Aigle M."/>
            <person name="Anthouard V."/>
            <person name="Babour A."/>
            <person name="Barbe V."/>
            <person name="Barnay S."/>
            <person name="Blanchin S."/>
            <person name="Beckerich J.M."/>
            <person name="Beyne E."/>
            <person name="Bleykasten C."/>
            <person name="Boisrame A."/>
            <person name="Boyer J."/>
            <person name="Cattolico L."/>
            <person name="Confanioleri F."/>
            <person name="de Daruvar A."/>
            <person name="Despons L."/>
            <person name="Fabre E."/>
            <person name="Fairhead C."/>
            <person name="Ferry-Dumazet H."/>
            <person name="Groppi A."/>
            <person name="Hantraye F."/>
            <person name="Hennequin C."/>
            <person name="Jauniaux N."/>
            <person name="Joyet P."/>
            <person name="Kachouri R."/>
            <person name="Kerrest A."/>
            <person name="Koszul R."/>
            <person name="Lemaire M."/>
            <person name="Lesur I."/>
            <person name="Ma L."/>
            <person name="Muller H."/>
            <person name="Nicaud J.M."/>
            <person name="Nikolski M."/>
            <person name="Oztas S."/>
            <person name="Ozier-Kalogeropoulos O."/>
            <person name="Pellenz S."/>
            <person name="Potier S."/>
            <person name="Richard G.F."/>
            <person name="Straub M.L."/>
            <person name="Suleau A."/>
            <person name="Swennene D."/>
            <person name="Tekaia F."/>
            <person name="Wesolowski-Louvel M."/>
            <person name="Westhof E."/>
            <person name="Wirth B."/>
            <person name="Zeniou-Meyer M."/>
            <person name="Zivanovic I."/>
            <person name="Bolotin-Fukuhara M."/>
            <person name="Thierry A."/>
            <person name="Bouchier C."/>
            <person name="Caudron B."/>
            <person name="Scarpelli C."/>
            <person name="Gaillardin C."/>
            <person name="Weissenbach J."/>
            <person name="Wincker P."/>
            <person name="Souciet J.L."/>
        </authorList>
    </citation>
    <scope>NUCLEOTIDE SEQUENCE [LARGE SCALE GENOMIC DNA]</scope>
    <source>
        <strain evidence="4">ATCC 2001 / BCRC 20586 / JCM 3761 / NBRC 0622 / NRRL Y-65 / CBS 138</strain>
    </source>
</reference>
<dbReference type="EMBL" id="CR380949">
    <property type="protein sequence ID" value="CAG58120.1"/>
    <property type="molecule type" value="Genomic_DNA"/>
</dbReference>